<name>A0A0P7ZQD5_9CYAN</name>
<dbReference type="Proteomes" id="UP000050465">
    <property type="component" value="Unassembled WGS sequence"/>
</dbReference>
<dbReference type="EMBL" id="LJZR01000002">
    <property type="protein sequence ID" value="KPQ37353.1"/>
    <property type="molecule type" value="Genomic_DNA"/>
</dbReference>
<comment type="caution">
    <text evidence="2">The sequence shown here is derived from an EMBL/GenBank/DDBJ whole genome shotgun (WGS) entry which is preliminary data.</text>
</comment>
<evidence type="ECO:0000256" key="1">
    <source>
        <dbReference type="SAM" id="Phobius"/>
    </source>
</evidence>
<feature type="transmembrane region" description="Helical" evidence="1">
    <location>
        <begin position="12"/>
        <end position="38"/>
    </location>
</feature>
<dbReference type="AlphaFoldDB" id="A0A0P7ZQD5"/>
<keyword evidence="1" id="KW-0472">Membrane</keyword>
<keyword evidence="1" id="KW-1133">Transmembrane helix</keyword>
<protein>
    <submittedName>
        <fullName evidence="2">Uncharacterized protein family UPF0005</fullName>
    </submittedName>
</protein>
<accession>A0A0P7ZQD5</accession>
<evidence type="ECO:0000313" key="3">
    <source>
        <dbReference type="Proteomes" id="UP000050465"/>
    </source>
</evidence>
<keyword evidence="1" id="KW-0812">Transmembrane</keyword>
<proteinExistence type="predicted"/>
<reference evidence="2 3" key="1">
    <citation type="submission" date="2015-09" db="EMBL/GenBank/DDBJ databases">
        <title>Identification and resolution of microdiversity through metagenomic sequencing of parallel consortia.</title>
        <authorList>
            <person name="Nelson W.C."/>
            <person name="Romine M.F."/>
            <person name="Lindemann S.R."/>
        </authorList>
    </citation>
    <scope>NUCLEOTIDE SEQUENCE [LARGE SCALE GENOMIC DNA]</scope>
    <source>
        <strain evidence="2">Ana</strain>
    </source>
</reference>
<evidence type="ECO:0000313" key="2">
    <source>
        <dbReference type="EMBL" id="KPQ37353.1"/>
    </source>
</evidence>
<organism evidence="2 3">
    <name type="scientific">Phormidesmis priestleyi Ana</name>
    <dbReference type="NCBI Taxonomy" id="1666911"/>
    <lineage>
        <taxon>Bacteria</taxon>
        <taxon>Bacillati</taxon>
        <taxon>Cyanobacteriota</taxon>
        <taxon>Cyanophyceae</taxon>
        <taxon>Leptolyngbyales</taxon>
        <taxon>Leptolyngbyaceae</taxon>
        <taxon>Phormidesmis</taxon>
    </lineage>
</organism>
<sequence>MQSNRVKTCLTAYYKITPGLFFLVGGGTGFLISLWLAFNTQSMAAQALLGALLFVSVLAFGIYCLKRPYFLLEPRQLTVYNLLGTVTKRYSFESWDVVKADSRRIYIDNAGITIKVAVAPWLVKSEDWLAMRQLL</sequence>
<gene>
    <name evidence="2" type="ORF">HLUCCA11_02635</name>
</gene>
<feature type="transmembrane region" description="Helical" evidence="1">
    <location>
        <begin position="44"/>
        <end position="65"/>
    </location>
</feature>